<evidence type="ECO:0000313" key="2">
    <source>
        <dbReference type="Proteomes" id="UP001597483"/>
    </source>
</evidence>
<dbReference type="SMART" id="SM00567">
    <property type="entry name" value="EZ_HEAT"/>
    <property type="match status" value="3"/>
</dbReference>
<organism evidence="1 2">
    <name type="scientific">Amycolatopsis silviterrae</name>
    <dbReference type="NCBI Taxonomy" id="1656914"/>
    <lineage>
        <taxon>Bacteria</taxon>
        <taxon>Bacillati</taxon>
        <taxon>Actinomycetota</taxon>
        <taxon>Actinomycetes</taxon>
        <taxon>Pseudonocardiales</taxon>
        <taxon>Pseudonocardiaceae</taxon>
        <taxon>Amycolatopsis</taxon>
    </lineage>
</organism>
<name>A0ABW5H6L1_9PSEU</name>
<sequence>MFGRSRRRQIDRLFLRENTAKLANLLHRGSPEDRQMAAERLLIVVATQDRSPSRAIVEPRLRALVNPLLRTLGGSNSGPDLRDLIAATLGHIGDPAALPALAALLPDTNSSNSTYSHRRTVGAVAADALGRIGGPAARRALVDALADERFPGPRHPLLSALAAETECGPNLARALIAMFLSTGSPEKPDPSDDAAGAAADVLDRVGVPLLRHVLVDALADVQSQSRLLPALLSVDARGLVDMLIQLIRTGDTAARRAATNTLANLNQLAGKRHCDQAIAALHEAVDPGGVLRRFLDNERTVVRKRHHDSLFDTLGKSRRPPWDHGKHPDITAAIIQNNWAQVVKFGATAADLLIRVIATNNDDIFAASLAHSPARNDRFFRLKSTENAVVALKEVVSAHADLVPRWILQAGALVGDFAVPLTPSVEEAYAYNVDVSNLRSVCLEAYFTPA</sequence>
<dbReference type="Pfam" id="PF03130">
    <property type="entry name" value="HEAT_PBS"/>
    <property type="match status" value="2"/>
</dbReference>
<dbReference type="Gene3D" id="1.25.10.10">
    <property type="entry name" value="Leucine-rich Repeat Variant"/>
    <property type="match status" value="1"/>
</dbReference>
<gene>
    <name evidence="1" type="ORF">ACFSVL_16025</name>
</gene>
<dbReference type="InterPro" id="IPR016024">
    <property type="entry name" value="ARM-type_fold"/>
</dbReference>
<proteinExistence type="predicted"/>
<evidence type="ECO:0008006" key="3">
    <source>
        <dbReference type="Google" id="ProtNLM"/>
    </source>
</evidence>
<dbReference type="RefSeq" id="WP_378304852.1">
    <property type="nucleotide sequence ID" value="NZ_JBHUKS010000011.1"/>
</dbReference>
<comment type="caution">
    <text evidence="1">The sequence shown here is derived from an EMBL/GenBank/DDBJ whole genome shotgun (WGS) entry which is preliminary data.</text>
</comment>
<keyword evidence="2" id="KW-1185">Reference proteome</keyword>
<dbReference type="SUPFAM" id="SSF48371">
    <property type="entry name" value="ARM repeat"/>
    <property type="match status" value="1"/>
</dbReference>
<dbReference type="EMBL" id="JBHUKS010000011">
    <property type="protein sequence ID" value="MFD2468897.1"/>
    <property type="molecule type" value="Genomic_DNA"/>
</dbReference>
<dbReference type="Proteomes" id="UP001597483">
    <property type="component" value="Unassembled WGS sequence"/>
</dbReference>
<dbReference type="InterPro" id="IPR011989">
    <property type="entry name" value="ARM-like"/>
</dbReference>
<evidence type="ECO:0000313" key="1">
    <source>
        <dbReference type="EMBL" id="MFD2468897.1"/>
    </source>
</evidence>
<dbReference type="InterPro" id="IPR004155">
    <property type="entry name" value="PBS_lyase_HEAT"/>
</dbReference>
<protein>
    <recommendedName>
        <fullName evidence="3">HEAT repeat domain-containing protein</fullName>
    </recommendedName>
</protein>
<accession>A0ABW5H6L1</accession>
<reference evidence="2" key="1">
    <citation type="journal article" date="2019" name="Int. J. Syst. Evol. Microbiol.">
        <title>The Global Catalogue of Microorganisms (GCM) 10K type strain sequencing project: providing services to taxonomists for standard genome sequencing and annotation.</title>
        <authorList>
            <consortium name="The Broad Institute Genomics Platform"/>
            <consortium name="The Broad Institute Genome Sequencing Center for Infectious Disease"/>
            <person name="Wu L."/>
            <person name="Ma J."/>
        </authorList>
    </citation>
    <scope>NUCLEOTIDE SEQUENCE [LARGE SCALE GENOMIC DNA]</scope>
    <source>
        <strain evidence="2">CGMCC 4.7641</strain>
    </source>
</reference>